<dbReference type="Gene3D" id="3.40.630.20">
    <property type="entry name" value="Peptidase C15, pyroglutamyl peptidase I-like"/>
    <property type="match status" value="1"/>
</dbReference>
<dbReference type="EMBL" id="JAZHXI010000023">
    <property type="protein sequence ID" value="KAL2060202.1"/>
    <property type="molecule type" value="Genomic_DNA"/>
</dbReference>
<keyword evidence="5" id="KW-0788">Thiol protease</keyword>
<evidence type="ECO:0000256" key="3">
    <source>
        <dbReference type="ARBA" id="ARBA00022670"/>
    </source>
</evidence>
<evidence type="ECO:0000256" key="1">
    <source>
        <dbReference type="ARBA" id="ARBA00006641"/>
    </source>
</evidence>
<keyword evidence="8" id="KW-1185">Reference proteome</keyword>
<evidence type="ECO:0008006" key="9">
    <source>
        <dbReference type="Google" id="ProtNLM"/>
    </source>
</evidence>
<dbReference type="InterPro" id="IPR036440">
    <property type="entry name" value="Peptidase_C15-like_sf"/>
</dbReference>
<sequence length="264" mass="29979">MGSLAEDPASQKDEITVLVTGFGPFRAQNPVNPSWEIAKALPPFLPDSRFQPFDASAIASHVPVRILVHPEPVKVAYKSVREIVPTLWEGRKIDFAIHIGMASGRRYYSVERRGHRDGYNMKDVDNKLLDDEERRKAEGENWIWNGMPEELLSSVDVDDVWKRWRAALPGKDVRVSEDAGRYLCDFIYFSSMAYLTKKEEDRRVVFLHVPVSADAESVENGIEITIELIRAMVQSDRMKKYVAARSSDQLKSGNEQGKEAAVRK</sequence>
<accession>A0ABR4BR90</accession>
<dbReference type="PANTHER" id="PTHR23402">
    <property type="entry name" value="PROTEASE FAMILY C15 PYROGLUTAMYL-PEPTIDASE I-RELATED"/>
    <property type="match status" value="1"/>
</dbReference>
<evidence type="ECO:0000313" key="7">
    <source>
        <dbReference type="EMBL" id="KAL2060202.1"/>
    </source>
</evidence>
<dbReference type="Proteomes" id="UP001595075">
    <property type="component" value="Unassembled WGS sequence"/>
</dbReference>
<dbReference type="Pfam" id="PF01470">
    <property type="entry name" value="Peptidase_C15"/>
    <property type="match status" value="1"/>
</dbReference>
<dbReference type="InterPro" id="IPR016125">
    <property type="entry name" value="Peptidase_C15-like"/>
</dbReference>
<evidence type="ECO:0000256" key="6">
    <source>
        <dbReference type="SAM" id="MobiDB-lite"/>
    </source>
</evidence>
<comment type="similarity">
    <text evidence="1">Belongs to the peptidase C15 family.</text>
</comment>
<comment type="caution">
    <text evidence="7">The sequence shown here is derived from an EMBL/GenBank/DDBJ whole genome shotgun (WGS) entry which is preliminary data.</text>
</comment>
<feature type="region of interest" description="Disordered" evidence="6">
    <location>
        <begin position="245"/>
        <end position="264"/>
    </location>
</feature>
<evidence type="ECO:0000256" key="2">
    <source>
        <dbReference type="ARBA" id="ARBA00022490"/>
    </source>
</evidence>
<dbReference type="CDD" id="cd00501">
    <property type="entry name" value="Peptidase_C15"/>
    <property type="match status" value="1"/>
</dbReference>
<evidence type="ECO:0000313" key="8">
    <source>
        <dbReference type="Proteomes" id="UP001595075"/>
    </source>
</evidence>
<reference evidence="7 8" key="1">
    <citation type="journal article" date="2024" name="Commun. Biol.">
        <title>Comparative genomic analysis of thermophilic fungi reveals convergent evolutionary adaptations and gene losses.</title>
        <authorList>
            <person name="Steindorff A.S."/>
            <person name="Aguilar-Pontes M.V."/>
            <person name="Robinson A.J."/>
            <person name="Andreopoulos B."/>
            <person name="LaButti K."/>
            <person name="Kuo A."/>
            <person name="Mondo S."/>
            <person name="Riley R."/>
            <person name="Otillar R."/>
            <person name="Haridas S."/>
            <person name="Lipzen A."/>
            <person name="Grimwood J."/>
            <person name="Schmutz J."/>
            <person name="Clum A."/>
            <person name="Reid I.D."/>
            <person name="Moisan M.C."/>
            <person name="Butler G."/>
            <person name="Nguyen T.T.M."/>
            <person name="Dewar K."/>
            <person name="Conant G."/>
            <person name="Drula E."/>
            <person name="Henrissat B."/>
            <person name="Hansel C."/>
            <person name="Singer S."/>
            <person name="Hutchinson M.I."/>
            <person name="de Vries R.P."/>
            <person name="Natvig D.O."/>
            <person name="Powell A.J."/>
            <person name="Tsang A."/>
            <person name="Grigoriev I.V."/>
        </authorList>
    </citation>
    <scope>NUCLEOTIDE SEQUENCE [LARGE SCALE GENOMIC DNA]</scope>
    <source>
        <strain evidence="7 8">CBS 494.80</strain>
    </source>
</reference>
<keyword evidence="4" id="KW-0378">Hydrolase</keyword>
<evidence type="ECO:0000256" key="4">
    <source>
        <dbReference type="ARBA" id="ARBA00022801"/>
    </source>
</evidence>
<dbReference type="PANTHER" id="PTHR23402:SF1">
    <property type="entry name" value="PYROGLUTAMYL-PEPTIDASE I"/>
    <property type="match status" value="1"/>
</dbReference>
<feature type="compositionally biased region" description="Polar residues" evidence="6">
    <location>
        <begin position="246"/>
        <end position="255"/>
    </location>
</feature>
<keyword evidence="3" id="KW-0645">Protease</keyword>
<gene>
    <name evidence="7" type="ORF">VTL71DRAFT_9597</name>
</gene>
<protein>
    <recommendedName>
        <fullName evidence="9">Pyroglutamyl-peptidase I</fullName>
    </recommendedName>
</protein>
<keyword evidence="2" id="KW-0963">Cytoplasm</keyword>
<evidence type="ECO:0000256" key="5">
    <source>
        <dbReference type="ARBA" id="ARBA00022807"/>
    </source>
</evidence>
<dbReference type="InterPro" id="IPR000816">
    <property type="entry name" value="Peptidase_C15"/>
</dbReference>
<name>A0ABR4BR90_9HELO</name>
<proteinExistence type="inferred from homology"/>
<dbReference type="SUPFAM" id="SSF53182">
    <property type="entry name" value="Pyrrolidone carboxyl peptidase (pyroglutamate aminopeptidase)"/>
    <property type="match status" value="1"/>
</dbReference>
<organism evidence="7 8">
    <name type="scientific">Oculimacula yallundae</name>
    <dbReference type="NCBI Taxonomy" id="86028"/>
    <lineage>
        <taxon>Eukaryota</taxon>
        <taxon>Fungi</taxon>
        <taxon>Dikarya</taxon>
        <taxon>Ascomycota</taxon>
        <taxon>Pezizomycotina</taxon>
        <taxon>Leotiomycetes</taxon>
        <taxon>Helotiales</taxon>
        <taxon>Ploettnerulaceae</taxon>
        <taxon>Oculimacula</taxon>
    </lineage>
</organism>